<keyword evidence="3" id="KW-1185">Reference proteome</keyword>
<evidence type="ECO:0000313" key="3">
    <source>
        <dbReference type="Proteomes" id="UP001159364"/>
    </source>
</evidence>
<dbReference type="PROSITE" id="PS50244">
    <property type="entry name" value="S5A_REDUCTASE"/>
    <property type="match status" value="1"/>
</dbReference>
<dbReference type="InterPro" id="IPR010721">
    <property type="entry name" value="UstE-like"/>
</dbReference>
<feature type="transmembrane region" description="Helical" evidence="1">
    <location>
        <begin position="104"/>
        <end position="127"/>
    </location>
</feature>
<feature type="transmembrane region" description="Helical" evidence="1">
    <location>
        <begin position="186"/>
        <end position="204"/>
    </location>
</feature>
<keyword evidence="1" id="KW-0812">Transmembrane</keyword>
<proteinExistence type="predicted"/>
<dbReference type="Pfam" id="PF06966">
    <property type="entry name" value="DUF1295"/>
    <property type="match status" value="1"/>
</dbReference>
<keyword evidence="1" id="KW-1133">Transmembrane helix</keyword>
<reference evidence="2 3" key="1">
    <citation type="submission" date="2021-09" db="EMBL/GenBank/DDBJ databases">
        <title>Genomic insights and catalytic innovation underlie evolution of tropane alkaloids biosynthesis.</title>
        <authorList>
            <person name="Wang Y.-J."/>
            <person name="Tian T."/>
            <person name="Huang J.-P."/>
            <person name="Huang S.-X."/>
        </authorList>
    </citation>
    <scope>NUCLEOTIDE SEQUENCE [LARGE SCALE GENOMIC DNA]</scope>
    <source>
        <strain evidence="2">KIB-2018</strain>
        <tissue evidence="2">Leaf</tissue>
    </source>
</reference>
<dbReference type="FunFam" id="1.20.120.1630:FF:000015">
    <property type="entry name" value="3-oxo-5-alpha-steroid 4-dehydrogenase (DUF1295)"/>
    <property type="match status" value="1"/>
</dbReference>
<evidence type="ECO:0000256" key="1">
    <source>
        <dbReference type="SAM" id="Phobius"/>
    </source>
</evidence>
<gene>
    <name evidence="2" type="ORF">K2173_011539</name>
</gene>
<dbReference type="GO" id="GO:0016020">
    <property type="term" value="C:membrane"/>
    <property type="evidence" value="ECO:0007669"/>
    <property type="project" value="TreeGrafter"/>
</dbReference>
<dbReference type="Proteomes" id="UP001159364">
    <property type="component" value="Unassembled WGS sequence"/>
</dbReference>
<evidence type="ECO:0000313" key="2">
    <source>
        <dbReference type="EMBL" id="KAJ8747830.1"/>
    </source>
</evidence>
<dbReference type="EMBL" id="JAIWQS010000067">
    <property type="protein sequence ID" value="KAJ8747830.1"/>
    <property type="molecule type" value="Genomic_DNA"/>
</dbReference>
<name>A0AAV8S707_9ROSI</name>
<feature type="transmembrane region" description="Helical" evidence="1">
    <location>
        <begin position="65"/>
        <end position="83"/>
    </location>
</feature>
<dbReference type="PANTHER" id="PTHR32251">
    <property type="entry name" value="3-OXO-5-ALPHA-STEROID 4-DEHYDROGENASE"/>
    <property type="match status" value="1"/>
</dbReference>
<feature type="transmembrane region" description="Helical" evidence="1">
    <location>
        <begin position="210"/>
        <end position="231"/>
    </location>
</feature>
<organism evidence="2 3">
    <name type="scientific">Erythroxylum novogranatense</name>
    <dbReference type="NCBI Taxonomy" id="1862640"/>
    <lineage>
        <taxon>Eukaryota</taxon>
        <taxon>Viridiplantae</taxon>
        <taxon>Streptophyta</taxon>
        <taxon>Embryophyta</taxon>
        <taxon>Tracheophyta</taxon>
        <taxon>Spermatophyta</taxon>
        <taxon>Magnoliopsida</taxon>
        <taxon>eudicotyledons</taxon>
        <taxon>Gunneridae</taxon>
        <taxon>Pentapetalae</taxon>
        <taxon>rosids</taxon>
        <taxon>fabids</taxon>
        <taxon>Malpighiales</taxon>
        <taxon>Erythroxylaceae</taxon>
        <taxon>Erythroxylum</taxon>
    </lineage>
</organism>
<comment type="caution">
    <text evidence="2">The sequence shown here is derived from an EMBL/GenBank/DDBJ whole genome shotgun (WGS) entry which is preliminary data.</text>
</comment>
<feature type="transmembrane region" description="Helical" evidence="1">
    <location>
        <begin position="12"/>
        <end position="31"/>
    </location>
</feature>
<evidence type="ECO:0008006" key="4">
    <source>
        <dbReference type="Google" id="ProtNLM"/>
    </source>
</evidence>
<feature type="transmembrane region" description="Helical" evidence="1">
    <location>
        <begin position="43"/>
        <end position="59"/>
    </location>
</feature>
<dbReference type="Gene3D" id="1.20.120.1630">
    <property type="match status" value="1"/>
</dbReference>
<dbReference type="AlphaFoldDB" id="A0AAV8S707"/>
<accession>A0AAV8S707</accession>
<sequence>MGTVIDSHFLALTAFVTVGYQFMFFIITALLKFDKVTDFAGSTNFIVLAVLTLVVKGSWHFRQVVLSLLVIVWGFRLGLFLLMRIIQWGEDRRFDEMRSNLGKLVVFWTFQAIWVWTVSLPVTVVNASNRKPHVTAEDIIGWIMWSIGFSIEATADQQKLAFKNSPENRGKWCNVGMWKYTRHPNYFGEIFLWWGIFVASASVLEGAEWLVIIGPIFLTLLLLFLSGIPLLEESADKKFGNVAAYRAYKRTTSPLIPLPPSIYGNLPSWFKTIFLFEFPMYNRNLPREESTWYRRAGKKSGTD</sequence>
<dbReference type="PANTHER" id="PTHR32251:SF15">
    <property type="entry name" value="3-OXO-5-ALPHA-STEROID 4-DEHYDROGENASE (DUF1295)"/>
    <property type="match status" value="1"/>
</dbReference>
<protein>
    <recommendedName>
        <fullName evidence="4">Steroid 5-alpha reductase C-terminal domain-containing protein</fullName>
    </recommendedName>
</protein>
<keyword evidence="1" id="KW-0472">Membrane</keyword>